<reference evidence="1 2" key="1">
    <citation type="submission" date="2016-10" db="EMBL/GenBank/DDBJ databases">
        <authorList>
            <person name="de Groot N.N."/>
        </authorList>
    </citation>
    <scope>NUCLEOTIDE SEQUENCE [LARGE SCALE GENOMIC DNA]</scope>
    <source>
        <strain evidence="1 2">DSM 23310</strain>
    </source>
</reference>
<evidence type="ECO:0000313" key="1">
    <source>
        <dbReference type="EMBL" id="SDX85191.1"/>
    </source>
</evidence>
<dbReference type="AlphaFoldDB" id="A0A1H3F2I3"/>
<dbReference type="EMBL" id="FNNG01000026">
    <property type="protein sequence ID" value="SDX85191.1"/>
    <property type="molecule type" value="Genomic_DNA"/>
</dbReference>
<evidence type="ECO:0000313" key="2">
    <source>
        <dbReference type="Proteomes" id="UP000198828"/>
    </source>
</evidence>
<keyword evidence="2" id="KW-1185">Reference proteome</keyword>
<gene>
    <name evidence="1" type="ORF">SAMN05660923_03046</name>
</gene>
<dbReference type="Proteomes" id="UP000198828">
    <property type="component" value="Unassembled WGS sequence"/>
</dbReference>
<protein>
    <submittedName>
        <fullName evidence="1">Uncharacterized protein</fullName>
    </submittedName>
</protein>
<sequence length="69" mass="8467">MNWGKRMNIEEIIRSKDIDTYRKLKSIEKKKNKKHRKKKEIELGDSISNLMKHDAYKRIGRRLKQIRWG</sequence>
<accession>A0A1H3F2I3</accession>
<proteinExistence type="predicted"/>
<organism evidence="1 2">
    <name type="scientific">Tepidimicrobium xylanilyticum</name>
    <dbReference type="NCBI Taxonomy" id="1123352"/>
    <lineage>
        <taxon>Bacteria</taxon>
        <taxon>Bacillati</taxon>
        <taxon>Bacillota</taxon>
        <taxon>Tissierellia</taxon>
        <taxon>Tissierellales</taxon>
        <taxon>Tepidimicrobiaceae</taxon>
        <taxon>Tepidimicrobium</taxon>
    </lineage>
</organism>
<name>A0A1H3F2I3_9FIRM</name>